<dbReference type="Proteomes" id="UP000694257">
    <property type="component" value="Chromosome"/>
</dbReference>
<dbReference type="RefSeq" id="WP_218475608.1">
    <property type="nucleotide sequence ID" value="NZ_BAABJN010000001.1"/>
</dbReference>
<sequence length="54" mass="5540">MALVEAVAAELTITRPSEIALYEKSFALLAAQAVHGDTARALITTALAQRGGSA</sequence>
<name>A0ABX8RV79_NOCIO</name>
<dbReference type="EMBL" id="CP078145">
    <property type="protein sequence ID" value="QXN93535.1"/>
    <property type="molecule type" value="Genomic_DNA"/>
</dbReference>
<evidence type="ECO:0000313" key="2">
    <source>
        <dbReference type="Proteomes" id="UP000694257"/>
    </source>
</evidence>
<evidence type="ECO:0008006" key="3">
    <source>
        <dbReference type="Google" id="ProtNLM"/>
    </source>
</evidence>
<evidence type="ECO:0000313" key="1">
    <source>
        <dbReference type="EMBL" id="QXN93535.1"/>
    </source>
</evidence>
<reference evidence="1 2" key="1">
    <citation type="submission" date="2021-07" db="EMBL/GenBank/DDBJ databases">
        <title>Whole Genome Sequence of Nocardia Iowensis.</title>
        <authorList>
            <person name="Lamm A."/>
            <person name="Collins-Fairclough A.M."/>
            <person name="Bunk B."/>
            <person name="Sproer C."/>
        </authorList>
    </citation>
    <scope>NUCLEOTIDE SEQUENCE [LARGE SCALE GENOMIC DNA]</scope>
    <source>
        <strain evidence="1 2">NRRL 5646</strain>
    </source>
</reference>
<organism evidence="1 2">
    <name type="scientific">Nocardia iowensis</name>
    <dbReference type="NCBI Taxonomy" id="204891"/>
    <lineage>
        <taxon>Bacteria</taxon>
        <taxon>Bacillati</taxon>
        <taxon>Actinomycetota</taxon>
        <taxon>Actinomycetes</taxon>
        <taxon>Mycobacteriales</taxon>
        <taxon>Nocardiaceae</taxon>
        <taxon>Nocardia</taxon>
    </lineage>
</organism>
<keyword evidence="2" id="KW-1185">Reference proteome</keyword>
<accession>A0ABX8RV79</accession>
<gene>
    <name evidence="1" type="ORF">KV110_10880</name>
</gene>
<protein>
    <recommendedName>
        <fullName evidence="3">DUF5753 domain-containing protein</fullName>
    </recommendedName>
</protein>
<proteinExistence type="predicted"/>